<dbReference type="GO" id="GO:0016020">
    <property type="term" value="C:membrane"/>
    <property type="evidence" value="ECO:0007669"/>
    <property type="project" value="InterPro"/>
</dbReference>
<evidence type="ECO:0000313" key="14">
    <source>
        <dbReference type="EMBL" id="RHW43553.1"/>
    </source>
</evidence>
<keyword evidence="2" id="KW-1003">Cell membrane</keyword>
<comment type="subunit">
    <text evidence="10">The complex is composed of two ATP-binding proteins (OpuCA), two transmembrane proteins (OpuCB and OpuCD) and a solute-binding protein (OpuCC).</text>
</comment>
<evidence type="ECO:0000256" key="2">
    <source>
        <dbReference type="ARBA" id="ARBA00022475"/>
    </source>
</evidence>
<evidence type="ECO:0000256" key="8">
    <source>
        <dbReference type="ARBA" id="ARBA00023136"/>
    </source>
</evidence>
<evidence type="ECO:0000256" key="3">
    <source>
        <dbReference type="ARBA" id="ARBA00022496"/>
    </source>
</evidence>
<dbReference type="EMBL" id="QWEG01000001">
    <property type="protein sequence ID" value="RHW43553.1"/>
    <property type="molecule type" value="Genomic_DNA"/>
</dbReference>
<dbReference type="InterPro" id="IPR003439">
    <property type="entry name" value="ABC_transporter-like_ATP-bd"/>
</dbReference>
<dbReference type="InterPro" id="IPR050093">
    <property type="entry name" value="ABC_SmlMolc_Importer"/>
</dbReference>
<keyword evidence="8" id="KW-0472">Membrane</keyword>
<dbReference type="AlphaFoldDB" id="A0A417Z085"/>
<dbReference type="EC" id="7.6.2.9" evidence="11"/>
<dbReference type="OrthoDB" id="9790614at2"/>
<evidence type="ECO:0000256" key="12">
    <source>
        <dbReference type="ARBA" id="ARBA00070305"/>
    </source>
</evidence>
<evidence type="ECO:0000256" key="6">
    <source>
        <dbReference type="ARBA" id="ARBA00023004"/>
    </source>
</evidence>
<evidence type="ECO:0000313" key="15">
    <source>
        <dbReference type="Proteomes" id="UP000284416"/>
    </source>
</evidence>
<dbReference type="GO" id="GO:0015418">
    <property type="term" value="F:ABC-type quaternary ammonium compound transporting activity"/>
    <property type="evidence" value="ECO:0007669"/>
    <property type="project" value="UniProtKB-EC"/>
</dbReference>
<keyword evidence="5 14" id="KW-0067">ATP-binding</keyword>
<keyword evidence="6" id="KW-0408">Iron</keyword>
<comment type="catalytic activity">
    <reaction evidence="9">
        <text>a quaternary ammonium(out) + ATP + H2O = a quaternary ammonium(in) + ADP + phosphate + H(+)</text>
        <dbReference type="Rhea" id="RHEA:11036"/>
        <dbReference type="ChEBI" id="CHEBI:15377"/>
        <dbReference type="ChEBI" id="CHEBI:15378"/>
        <dbReference type="ChEBI" id="CHEBI:30616"/>
        <dbReference type="ChEBI" id="CHEBI:35267"/>
        <dbReference type="ChEBI" id="CHEBI:43474"/>
        <dbReference type="ChEBI" id="CHEBI:456216"/>
        <dbReference type="EC" id="7.6.2.9"/>
    </reaction>
</comment>
<dbReference type="GO" id="GO:0016887">
    <property type="term" value="F:ATP hydrolysis activity"/>
    <property type="evidence" value="ECO:0007669"/>
    <property type="project" value="InterPro"/>
</dbReference>
<dbReference type="PANTHER" id="PTHR42781:SF4">
    <property type="entry name" value="SPERMIDINE_PUTRESCINE IMPORT ATP-BINDING PROTEIN POTA"/>
    <property type="match status" value="1"/>
</dbReference>
<evidence type="ECO:0000256" key="1">
    <source>
        <dbReference type="ARBA" id="ARBA00022448"/>
    </source>
</evidence>
<dbReference type="Gene3D" id="3.40.50.300">
    <property type="entry name" value="P-loop containing nucleotide triphosphate hydrolases"/>
    <property type="match status" value="1"/>
</dbReference>
<dbReference type="GO" id="GO:0015408">
    <property type="term" value="F:ABC-type ferric iron transporter activity"/>
    <property type="evidence" value="ECO:0007669"/>
    <property type="project" value="InterPro"/>
</dbReference>
<dbReference type="InterPro" id="IPR017871">
    <property type="entry name" value="ABC_transporter-like_CS"/>
</dbReference>
<name>A0A417Z085_9BACI</name>
<dbReference type="InterPro" id="IPR003593">
    <property type="entry name" value="AAA+_ATPase"/>
</dbReference>
<keyword evidence="4" id="KW-0547">Nucleotide-binding</keyword>
<dbReference type="GO" id="GO:0005524">
    <property type="term" value="F:ATP binding"/>
    <property type="evidence" value="ECO:0007669"/>
    <property type="project" value="UniProtKB-KW"/>
</dbReference>
<dbReference type="PANTHER" id="PTHR42781">
    <property type="entry name" value="SPERMIDINE/PUTRESCINE IMPORT ATP-BINDING PROTEIN POTA"/>
    <property type="match status" value="1"/>
</dbReference>
<dbReference type="PROSITE" id="PS50893">
    <property type="entry name" value="ABC_TRANSPORTER_2"/>
    <property type="match status" value="1"/>
</dbReference>
<dbReference type="SUPFAM" id="SSF52540">
    <property type="entry name" value="P-loop containing nucleoside triphosphate hydrolases"/>
    <property type="match status" value="1"/>
</dbReference>
<dbReference type="InterPro" id="IPR027417">
    <property type="entry name" value="P-loop_NTPase"/>
</dbReference>
<accession>A0A417Z085</accession>
<sequence length="234" mass="26329">MFIQIKDLQYKYKNAKEAVIKDFCLDIERGEIVSILGESGSGKSTILRLIAGLECPQNGTINICGETVCNRSCFIPPEKRGIGFVFQDYALFPHMTVAKNIQFGLKKKSRQDKRERLEEMLKLVNLTDFANRFPHELSGGQQQRVALARALAPEPSLLILDEPFSNLDAALQEKIRGELREIIKKTGITSIFVTHDKEDAIAMADRIVYIDNGKVKTSVGRVEKQRPVLSLVNH</sequence>
<dbReference type="CDD" id="cd03259">
    <property type="entry name" value="ABC_Carb_Solutes_like"/>
    <property type="match status" value="1"/>
</dbReference>
<dbReference type="PROSITE" id="PS00211">
    <property type="entry name" value="ABC_TRANSPORTER_1"/>
    <property type="match status" value="1"/>
</dbReference>
<organism evidence="14 15">
    <name type="scientific">Neobacillus notoginsengisoli</name>
    <dbReference type="NCBI Taxonomy" id="1578198"/>
    <lineage>
        <taxon>Bacteria</taxon>
        <taxon>Bacillati</taxon>
        <taxon>Bacillota</taxon>
        <taxon>Bacilli</taxon>
        <taxon>Bacillales</taxon>
        <taxon>Bacillaceae</taxon>
        <taxon>Neobacillus</taxon>
    </lineage>
</organism>
<reference evidence="14 15" key="1">
    <citation type="journal article" date="2017" name="Int. J. Syst. Evol. Microbiol.">
        <title>Bacillus notoginsengisoli sp. nov., a novel bacterium isolated from the rhizosphere of Panax notoginseng.</title>
        <authorList>
            <person name="Zhang M.Y."/>
            <person name="Cheng J."/>
            <person name="Cai Y."/>
            <person name="Zhang T.Y."/>
            <person name="Wu Y.Y."/>
            <person name="Manikprabhu D."/>
            <person name="Li W.J."/>
            <person name="Zhang Y.X."/>
        </authorList>
    </citation>
    <scope>NUCLEOTIDE SEQUENCE [LARGE SCALE GENOMIC DNA]</scope>
    <source>
        <strain evidence="14 15">JCM 30743</strain>
    </source>
</reference>
<protein>
    <recommendedName>
        <fullName evidence="12">Carnitine transport ATP-binding protein OpuCA</fullName>
        <ecNumber evidence="11">7.6.2.9</ecNumber>
    </recommendedName>
</protein>
<evidence type="ECO:0000256" key="7">
    <source>
        <dbReference type="ARBA" id="ARBA00023065"/>
    </source>
</evidence>
<evidence type="ECO:0000256" key="9">
    <source>
        <dbReference type="ARBA" id="ARBA00052482"/>
    </source>
</evidence>
<dbReference type="SMART" id="SM00382">
    <property type="entry name" value="AAA"/>
    <property type="match status" value="1"/>
</dbReference>
<dbReference type="RefSeq" id="WP_118919160.1">
    <property type="nucleotide sequence ID" value="NZ_QWEG01000001.1"/>
</dbReference>
<keyword evidence="1" id="KW-0813">Transport</keyword>
<feature type="domain" description="ABC transporter" evidence="13">
    <location>
        <begin position="3"/>
        <end position="232"/>
    </location>
</feature>
<evidence type="ECO:0000256" key="10">
    <source>
        <dbReference type="ARBA" id="ARBA00063934"/>
    </source>
</evidence>
<gene>
    <name evidence="14" type="ORF">D1B31_02565</name>
</gene>
<dbReference type="Pfam" id="PF00005">
    <property type="entry name" value="ABC_tran"/>
    <property type="match status" value="1"/>
</dbReference>
<keyword evidence="15" id="KW-1185">Reference proteome</keyword>
<keyword evidence="7" id="KW-0406">Ion transport</keyword>
<dbReference type="Proteomes" id="UP000284416">
    <property type="component" value="Unassembled WGS sequence"/>
</dbReference>
<evidence type="ECO:0000259" key="13">
    <source>
        <dbReference type="PROSITE" id="PS50893"/>
    </source>
</evidence>
<evidence type="ECO:0000256" key="5">
    <source>
        <dbReference type="ARBA" id="ARBA00022840"/>
    </source>
</evidence>
<evidence type="ECO:0000256" key="4">
    <source>
        <dbReference type="ARBA" id="ARBA00022741"/>
    </source>
</evidence>
<comment type="caution">
    <text evidence="14">The sequence shown here is derived from an EMBL/GenBank/DDBJ whole genome shotgun (WGS) entry which is preliminary data.</text>
</comment>
<dbReference type="InterPro" id="IPR015853">
    <property type="entry name" value="ABC_transpr_FbpC"/>
</dbReference>
<keyword evidence="3" id="KW-0410">Iron transport</keyword>
<proteinExistence type="predicted"/>
<evidence type="ECO:0000256" key="11">
    <source>
        <dbReference type="ARBA" id="ARBA00066388"/>
    </source>
</evidence>
<dbReference type="FunFam" id="3.40.50.300:FF:000425">
    <property type="entry name" value="Probable ABC transporter, ATP-binding subunit"/>
    <property type="match status" value="1"/>
</dbReference>